<gene>
    <name evidence="1" type="ORF">LCGC14_1975610</name>
</gene>
<sequence length="75" mass="8705">MSSQTEKSPYFIYKYERLYEGSIDFNKIIIPFSDFGKSTKVLYIHDGIEIAIKFNGTHPIFQAIMLNEFTESTAE</sequence>
<reference evidence="1" key="1">
    <citation type="journal article" date="2015" name="Nature">
        <title>Complex archaea that bridge the gap between prokaryotes and eukaryotes.</title>
        <authorList>
            <person name="Spang A."/>
            <person name="Saw J.H."/>
            <person name="Jorgensen S.L."/>
            <person name="Zaremba-Niedzwiedzka K."/>
            <person name="Martijn J."/>
            <person name="Lind A.E."/>
            <person name="van Eijk R."/>
            <person name="Schleper C."/>
            <person name="Guy L."/>
            <person name="Ettema T.J."/>
        </authorList>
    </citation>
    <scope>NUCLEOTIDE SEQUENCE</scope>
</reference>
<name>A0A0F9I7I6_9ZZZZ</name>
<evidence type="ECO:0000313" key="1">
    <source>
        <dbReference type="EMBL" id="KKL83352.1"/>
    </source>
</evidence>
<protein>
    <submittedName>
        <fullName evidence="1">Uncharacterized protein</fullName>
    </submittedName>
</protein>
<dbReference type="EMBL" id="LAZR01022002">
    <property type="protein sequence ID" value="KKL83352.1"/>
    <property type="molecule type" value="Genomic_DNA"/>
</dbReference>
<organism evidence="1">
    <name type="scientific">marine sediment metagenome</name>
    <dbReference type="NCBI Taxonomy" id="412755"/>
    <lineage>
        <taxon>unclassified sequences</taxon>
        <taxon>metagenomes</taxon>
        <taxon>ecological metagenomes</taxon>
    </lineage>
</organism>
<accession>A0A0F9I7I6</accession>
<proteinExistence type="predicted"/>
<dbReference type="AlphaFoldDB" id="A0A0F9I7I6"/>
<comment type="caution">
    <text evidence="1">The sequence shown here is derived from an EMBL/GenBank/DDBJ whole genome shotgun (WGS) entry which is preliminary data.</text>
</comment>